<dbReference type="EMBL" id="CAJNOL010000176">
    <property type="protein sequence ID" value="CAF0909347.1"/>
    <property type="molecule type" value="Genomic_DNA"/>
</dbReference>
<dbReference type="Proteomes" id="UP000663874">
    <property type="component" value="Unassembled WGS sequence"/>
</dbReference>
<dbReference type="Proteomes" id="UP000663882">
    <property type="component" value="Unassembled WGS sequence"/>
</dbReference>
<dbReference type="InterPro" id="IPR039366">
    <property type="entry name" value="Pilotin"/>
</dbReference>
<protein>
    <submittedName>
        <fullName evidence="1">Uncharacterized protein</fullName>
    </submittedName>
</protein>
<evidence type="ECO:0000313" key="8">
    <source>
        <dbReference type="Proteomes" id="UP000663854"/>
    </source>
</evidence>
<dbReference type="AlphaFoldDB" id="A0A813MPQ4"/>
<dbReference type="EMBL" id="CAJNOU010000163">
    <property type="protein sequence ID" value="CAF0895479.1"/>
    <property type="molecule type" value="Genomic_DNA"/>
</dbReference>
<comment type="caution">
    <text evidence="1">The sequence shown here is derived from an EMBL/GenBank/DDBJ whole genome shotgun (WGS) entry which is preliminary data.</text>
</comment>
<dbReference type="EMBL" id="CAJNOH010000001">
    <property type="protein sequence ID" value="CAF0722380.1"/>
    <property type="molecule type" value="Genomic_DNA"/>
</dbReference>
<sequence length="119" mass="13381">MATFITNSVHGQIKIKGEQPNFHGDEILDMSVRDTLRYDAECIVLGSTNILLNKGQQMPIKYQCFYDPDKAHMKFEQIKSIPGGITLSASIERNGQLLYANNTDLPLAKEVNIELVKIE</sequence>
<evidence type="ECO:0000313" key="2">
    <source>
        <dbReference type="EMBL" id="CAF0841391.1"/>
    </source>
</evidence>
<dbReference type="EMBL" id="CAJNOL010000175">
    <property type="protein sequence ID" value="CAF0908549.1"/>
    <property type="molecule type" value="Genomic_DNA"/>
</dbReference>
<evidence type="ECO:0000313" key="4">
    <source>
        <dbReference type="EMBL" id="CAF0908549.1"/>
    </source>
</evidence>
<dbReference type="Proteomes" id="UP000663854">
    <property type="component" value="Unassembled WGS sequence"/>
</dbReference>
<dbReference type="Proteomes" id="UP000663889">
    <property type="component" value="Unassembled WGS sequence"/>
</dbReference>
<evidence type="ECO:0000313" key="7">
    <source>
        <dbReference type="EMBL" id="CAF4128410.1"/>
    </source>
</evidence>
<evidence type="ECO:0000313" key="5">
    <source>
        <dbReference type="EMBL" id="CAF0909347.1"/>
    </source>
</evidence>
<dbReference type="OrthoDB" id="9995666at2759"/>
<keyword evidence="9" id="KW-1185">Reference proteome</keyword>
<gene>
    <name evidence="7" type="ORF">FNK824_LOCUS32629</name>
    <name evidence="4" type="ORF">JXQ802_LOCUS9519</name>
    <name evidence="5" type="ORF">JXQ802_LOCUS9561</name>
    <name evidence="6" type="ORF">OTI717_LOCUS28155</name>
    <name evidence="1" type="ORF">PYM288_LOCUS305</name>
    <name evidence="2" type="ORF">RFH988_LOCUS5964</name>
    <name evidence="3" type="ORF">SEV965_LOCUS5356</name>
</gene>
<evidence type="ECO:0000313" key="1">
    <source>
        <dbReference type="EMBL" id="CAF0722380.1"/>
    </source>
</evidence>
<dbReference type="Proteomes" id="UP000663823">
    <property type="component" value="Unassembled WGS sequence"/>
</dbReference>
<evidence type="ECO:0000313" key="6">
    <source>
        <dbReference type="EMBL" id="CAF3984927.1"/>
    </source>
</evidence>
<name>A0A813MPQ4_9BILA</name>
<dbReference type="Pfam" id="PF09619">
    <property type="entry name" value="YscW"/>
    <property type="match status" value="1"/>
</dbReference>
<proteinExistence type="predicted"/>
<dbReference type="Proteomes" id="UP000663870">
    <property type="component" value="Unassembled WGS sequence"/>
</dbReference>
<dbReference type="EMBL" id="CAJOAX010006569">
    <property type="protein sequence ID" value="CAF3984927.1"/>
    <property type="molecule type" value="Genomic_DNA"/>
</dbReference>
<accession>A0A813MPQ4</accession>
<evidence type="ECO:0000313" key="9">
    <source>
        <dbReference type="Proteomes" id="UP000663870"/>
    </source>
</evidence>
<dbReference type="EMBL" id="CAJNOO010000174">
    <property type="protein sequence ID" value="CAF0841391.1"/>
    <property type="molecule type" value="Genomic_DNA"/>
</dbReference>
<reference evidence="1" key="1">
    <citation type="submission" date="2021-02" db="EMBL/GenBank/DDBJ databases">
        <authorList>
            <person name="Nowell W R."/>
        </authorList>
    </citation>
    <scope>NUCLEOTIDE SEQUENCE</scope>
</reference>
<evidence type="ECO:0000313" key="3">
    <source>
        <dbReference type="EMBL" id="CAF0895479.1"/>
    </source>
</evidence>
<organism evidence="1 8">
    <name type="scientific">Rotaria sordida</name>
    <dbReference type="NCBI Taxonomy" id="392033"/>
    <lineage>
        <taxon>Eukaryota</taxon>
        <taxon>Metazoa</taxon>
        <taxon>Spiralia</taxon>
        <taxon>Gnathifera</taxon>
        <taxon>Rotifera</taxon>
        <taxon>Eurotatoria</taxon>
        <taxon>Bdelloidea</taxon>
        <taxon>Philodinida</taxon>
        <taxon>Philodinidae</taxon>
        <taxon>Rotaria</taxon>
    </lineage>
</organism>
<dbReference type="EMBL" id="CAJOBE010011325">
    <property type="protein sequence ID" value="CAF4128410.1"/>
    <property type="molecule type" value="Genomic_DNA"/>
</dbReference>